<dbReference type="InterPro" id="IPR006674">
    <property type="entry name" value="HD_domain"/>
</dbReference>
<dbReference type="Pfam" id="PF01966">
    <property type="entry name" value="HD"/>
    <property type="match status" value="1"/>
</dbReference>
<dbReference type="PANTHER" id="PTHR38659">
    <property type="entry name" value="METAL-DEPENDENT PHOSPHOHYDROLASE"/>
    <property type="match status" value="1"/>
</dbReference>
<dbReference type="SMART" id="SM00471">
    <property type="entry name" value="HDc"/>
    <property type="match status" value="1"/>
</dbReference>
<comment type="caution">
    <text evidence="2">The sequence shown here is derived from an EMBL/GenBank/DDBJ whole genome shotgun (WGS) entry which is preliminary data.</text>
</comment>
<gene>
    <name evidence="2" type="ORF">ASZ90_010992</name>
</gene>
<reference evidence="2" key="1">
    <citation type="journal article" date="2015" name="Proc. Natl. Acad. Sci. U.S.A.">
        <title>Networks of energetic and metabolic interactions define dynamics in microbial communities.</title>
        <authorList>
            <person name="Embree M."/>
            <person name="Liu J.K."/>
            <person name="Al-Bassam M.M."/>
            <person name="Zengler K."/>
        </authorList>
    </citation>
    <scope>NUCLEOTIDE SEQUENCE</scope>
</reference>
<dbReference type="GO" id="GO:0032259">
    <property type="term" value="P:methylation"/>
    <property type="evidence" value="ECO:0007669"/>
    <property type="project" value="UniProtKB-KW"/>
</dbReference>
<organism evidence="2">
    <name type="scientific">hydrocarbon metagenome</name>
    <dbReference type="NCBI Taxonomy" id="938273"/>
    <lineage>
        <taxon>unclassified sequences</taxon>
        <taxon>metagenomes</taxon>
        <taxon>ecological metagenomes</taxon>
    </lineage>
</organism>
<evidence type="ECO:0000313" key="2">
    <source>
        <dbReference type="EMBL" id="KUG19283.1"/>
    </source>
</evidence>
<dbReference type="Gene3D" id="1.10.3210.10">
    <property type="entry name" value="Hypothetical protein af1432"/>
    <property type="match status" value="1"/>
</dbReference>
<evidence type="ECO:0000259" key="1">
    <source>
        <dbReference type="PROSITE" id="PS51831"/>
    </source>
</evidence>
<protein>
    <submittedName>
        <fullName evidence="2">Trna cytosine methylase pos56</fullName>
    </submittedName>
</protein>
<dbReference type="PANTHER" id="PTHR38659:SF2">
    <property type="entry name" value="HDIG DOMAIN PROTEIN"/>
    <property type="match status" value="1"/>
</dbReference>
<dbReference type="InterPro" id="IPR006675">
    <property type="entry name" value="HDIG_dom"/>
</dbReference>
<proteinExistence type="predicted"/>
<sequence length="161" mass="17757">MPEEALLDLLKAAGCSDGVIAHSLAVRDAAMALASRPWVNRDLIAAGALLHDIGRAQTHGIGHAQAGADYCRSLGLQEEICRIVERHIGAGLTADECTLLGLLPRDCCPESPEEKIVANADNLVSGERTITIQERLLRSMHLPRRKRRQIYRLYLEMELLR</sequence>
<dbReference type="GO" id="GO:0008168">
    <property type="term" value="F:methyltransferase activity"/>
    <property type="evidence" value="ECO:0007669"/>
    <property type="project" value="UniProtKB-KW"/>
</dbReference>
<feature type="domain" description="HD" evidence="1">
    <location>
        <begin position="19"/>
        <end position="126"/>
    </location>
</feature>
<name>A0A0W8FG55_9ZZZZ</name>
<dbReference type="PROSITE" id="PS51831">
    <property type="entry name" value="HD"/>
    <property type="match status" value="1"/>
</dbReference>
<dbReference type="CDD" id="cd00077">
    <property type="entry name" value="HDc"/>
    <property type="match status" value="1"/>
</dbReference>
<dbReference type="EMBL" id="LNQE01001305">
    <property type="protein sequence ID" value="KUG19283.1"/>
    <property type="molecule type" value="Genomic_DNA"/>
</dbReference>
<accession>A0A0W8FG55</accession>
<dbReference type="SUPFAM" id="SSF109604">
    <property type="entry name" value="HD-domain/PDEase-like"/>
    <property type="match status" value="1"/>
</dbReference>
<dbReference type="NCBIfam" id="TIGR00277">
    <property type="entry name" value="HDIG"/>
    <property type="match status" value="1"/>
</dbReference>
<keyword evidence="2" id="KW-0808">Transferase</keyword>
<keyword evidence="2" id="KW-0489">Methyltransferase</keyword>
<dbReference type="InterPro" id="IPR003607">
    <property type="entry name" value="HD/PDEase_dom"/>
</dbReference>
<dbReference type="AlphaFoldDB" id="A0A0W8FG55"/>